<dbReference type="AlphaFoldDB" id="A0A7K6N3P1"/>
<name>A0A7K6N3P1_PEDTO</name>
<dbReference type="EMBL" id="VZRU01002876">
    <property type="protein sequence ID" value="NWW43886.1"/>
    <property type="molecule type" value="Genomic_DNA"/>
</dbReference>
<keyword evidence="3" id="KW-1185">Reference proteome</keyword>
<organism evidence="2 3">
    <name type="scientific">Pedionomus torquatus</name>
    <name type="common">Plains-wanderer</name>
    <dbReference type="NCBI Taxonomy" id="227192"/>
    <lineage>
        <taxon>Eukaryota</taxon>
        <taxon>Metazoa</taxon>
        <taxon>Chordata</taxon>
        <taxon>Craniata</taxon>
        <taxon>Vertebrata</taxon>
        <taxon>Euteleostomi</taxon>
        <taxon>Archelosauria</taxon>
        <taxon>Archosauria</taxon>
        <taxon>Dinosauria</taxon>
        <taxon>Saurischia</taxon>
        <taxon>Theropoda</taxon>
        <taxon>Coelurosauria</taxon>
        <taxon>Aves</taxon>
        <taxon>Neognathae</taxon>
        <taxon>Neoaves</taxon>
        <taxon>Charadriiformes</taxon>
        <taxon>Pedionomidae</taxon>
        <taxon>Pedionomus</taxon>
    </lineage>
</organism>
<dbReference type="Gene3D" id="3.30.70.270">
    <property type="match status" value="1"/>
</dbReference>
<evidence type="ECO:0000313" key="3">
    <source>
        <dbReference type="Proteomes" id="UP000565207"/>
    </source>
</evidence>
<feature type="non-terminal residue" evidence="2">
    <location>
        <position position="53"/>
    </location>
</feature>
<reference evidence="2 3" key="1">
    <citation type="submission" date="2019-09" db="EMBL/GenBank/DDBJ databases">
        <title>Bird 10,000 Genomes (B10K) Project - Family phase.</title>
        <authorList>
            <person name="Zhang G."/>
        </authorList>
    </citation>
    <scope>NUCLEOTIDE SEQUENCE [LARGE SCALE GENOMIC DNA]</scope>
    <source>
        <strain evidence="2">B10K-DU-029-80</strain>
        <tissue evidence="2">Muscle</tissue>
    </source>
</reference>
<proteinExistence type="predicted"/>
<dbReference type="SUPFAM" id="SSF56672">
    <property type="entry name" value="DNA/RNA polymerases"/>
    <property type="match status" value="1"/>
</dbReference>
<accession>A0A7K6N3P1</accession>
<evidence type="ECO:0000259" key="1">
    <source>
        <dbReference type="Pfam" id="PF06817"/>
    </source>
</evidence>
<protein>
    <submittedName>
        <fullName evidence="2">POK8 protein</fullName>
    </submittedName>
</protein>
<dbReference type="InterPro" id="IPR043502">
    <property type="entry name" value="DNA/RNA_pol_sf"/>
</dbReference>
<dbReference type="InterPro" id="IPR010661">
    <property type="entry name" value="RVT_thumb"/>
</dbReference>
<sequence length="53" mass="6183">YLGWKIFEEEIVPRPICIVNPTQTLNDLQKLLGTINWLHPLLRITTHSLSPFL</sequence>
<dbReference type="Proteomes" id="UP000565207">
    <property type="component" value="Unassembled WGS sequence"/>
</dbReference>
<feature type="non-terminal residue" evidence="2">
    <location>
        <position position="1"/>
    </location>
</feature>
<dbReference type="GO" id="GO:0003964">
    <property type="term" value="F:RNA-directed DNA polymerase activity"/>
    <property type="evidence" value="ECO:0007669"/>
    <property type="project" value="InterPro"/>
</dbReference>
<dbReference type="Pfam" id="PF06817">
    <property type="entry name" value="RVT_thumb"/>
    <property type="match status" value="1"/>
</dbReference>
<comment type="caution">
    <text evidence="2">The sequence shown here is derived from an EMBL/GenBank/DDBJ whole genome shotgun (WGS) entry which is preliminary data.</text>
</comment>
<feature type="domain" description="Reverse transcriptase thumb" evidence="1">
    <location>
        <begin position="22"/>
        <end position="52"/>
    </location>
</feature>
<evidence type="ECO:0000313" key="2">
    <source>
        <dbReference type="EMBL" id="NWW43886.1"/>
    </source>
</evidence>
<gene>
    <name evidence="2" type="primary">Ervk8</name>
    <name evidence="2" type="ORF">PEDTOR_R14772</name>
</gene>
<dbReference type="InterPro" id="IPR043128">
    <property type="entry name" value="Rev_trsase/Diguanyl_cyclase"/>
</dbReference>